<sequence>MQTGSFQWMKSLNKSTILNMVRLHGPISRAEIAKLTKLTPPTVTNIVSELLQDGLIVESNLGESTGGRKPIMLRINASRFYVIGIYAREGRLDAAVAHLDGKMIHQCARELPTKVDQTDFLESLKALANEALALAQADGQPVLGIGVGMHGLVNPLQGESVFAPHLHLKHVPIKAVLEEACQLPVEVENDVRAMALAESWFGQGREHANFITVHIGSGIGAGIVLDNELYHGVSFAAGEIGHTTIDVNGPLCRCGNVGCLEALAAEPALVTRARAAIEAGRASLLSEMVQGELTRLTEEHLYMAINQGDELAKEIFADAGQSLGIGLANLINTFNPLRIIINGSLTRAGAYLIEPLLDTVQKRTLDASADHLSIVVSDLGKQAALIGAYTLALRKIFAPSA</sequence>
<dbReference type="PANTHER" id="PTHR18964:SF149">
    <property type="entry name" value="BIFUNCTIONAL UDP-N-ACETYLGLUCOSAMINE 2-EPIMERASE_N-ACETYLMANNOSAMINE KINASE"/>
    <property type="match status" value="1"/>
</dbReference>
<reference evidence="6" key="1">
    <citation type="journal article" date="2019" name="Int. J. Syst. Evol. Microbiol.">
        <title>The Global Catalogue of Microorganisms (GCM) 10K type strain sequencing project: providing services to taxonomists for standard genome sequencing and annotation.</title>
        <authorList>
            <consortium name="The Broad Institute Genomics Platform"/>
            <consortium name="The Broad Institute Genome Sequencing Center for Infectious Disease"/>
            <person name="Wu L."/>
            <person name="Ma J."/>
        </authorList>
    </citation>
    <scope>NUCLEOTIDE SEQUENCE [LARGE SCALE GENOMIC DNA]</scope>
    <source>
        <strain evidence="6">CGMCC 1.12942</strain>
    </source>
</reference>
<dbReference type="Proteomes" id="UP001596500">
    <property type="component" value="Unassembled WGS sequence"/>
</dbReference>
<gene>
    <name evidence="5" type="ORF">ACFQNG_14865</name>
</gene>
<keyword evidence="3" id="KW-0859">Xylose metabolism</keyword>
<name>A0ABW2RNN5_9BACL</name>
<protein>
    <submittedName>
        <fullName evidence="5">ROK family transcriptional regulator</fullName>
    </submittedName>
</protein>
<dbReference type="InterPro" id="IPR049874">
    <property type="entry name" value="ROK_cs"/>
</dbReference>
<accession>A0ABW2RNN5</accession>
<dbReference type="InterPro" id="IPR036390">
    <property type="entry name" value="WH_DNA-bd_sf"/>
</dbReference>
<evidence type="ECO:0000256" key="2">
    <source>
        <dbReference type="ARBA" id="ARBA00006479"/>
    </source>
</evidence>
<dbReference type="InterPro" id="IPR036388">
    <property type="entry name" value="WH-like_DNA-bd_sf"/>
</dbReference>
<keyword evidence="6" id="KW-1185">Reference proteome</keyword>
<proteinExistence type="inferred from homology"/>
<evidence type="ECO:0000256" key="1">
    <source>
        <dbReference type="ARBA" id="ARBA00002486"/>
    </source>
</evidence>
<dbReference type="PROSITE" id="PS01125">
    <property type="entry name" value="ROK"/>
    <property type="match status" value="1"/>
</dbReference>
<dbReference type="InterPro" id="IPR012318">
    <property type="entry name" value="HTH_CRP"/>
</dbReference>
<dbReference type="SMART" id="SM00419">
    <property type="entry name" value="HTH_CRP"/>
    <property type="match status" value="1"/>
</dbReference>
<dbReference type="Gene3D" id="3.30.420.40">
    <property type="match status" value="2"/>
</dbReference>
<comment type="function">
    <text evidence="1">Transcriptional repressor of xylose-utilizing enzymes.</text>
</comment>
<dbReference type="SUPFAM" id="SSF46785">
    <property type="entry name" value="Winged helix' DNA-binding domain"/>
    <property type="match status" value="1"/>
</dbReference>
<dbReference type="RefSeq" id="WP_379866194.1">
    <property type="nucleotide sequence ID" value="NZ_JBHTBW010000047.1"/>
</dbReference>
<dbReference type="CDD" id="cd24076">
    <property type="entry name" value="ASKHA_ATPase_ROK_BsXylR-like"/>
    <property type="match status" value="1"/>
</dbReference>
<evidence type="ECO:0000256" key="3">
    <source>
        <dbReference type="ARBA" id="ARBA00022629"/>
    </source>
</evidence>
<dbReference type="SUPFAM" id="SSF53067">
    <property type="entry name" value="Actin-like ATPase domain"/>
    <property type="match status" value="1"/>
</dbReference>
<organism evidence="5 6">
    <name type="scientific">Laceyella putida</name>
    <dbReference type="NCBI Taxonomy" id="110101"/>
    <lineage>
        <taxon>Bacteria</taxon>
        <taxon>Bacillati</taxon>
        <taxon>Bacillota</taxon>
        <taxon>Bacilli</taxon>
        <taxon>Bacillales</taxon>
        <taxon>Thermoactinomycetaceae</taxon>
        <taxon>Laceyella</taxon>
    </lineage>
</organism>
<dbReference type="Gene3D" id="1.10.10.10">
    <property type="entry name" value="Winged helix-like DNA-binding domain superfamily/Winged helix DNA-binding domain"/>
    <property type="match status" value="1"/>
</dbReference>
<dbReference type="Pfam" id="PF00480">
    <property type="entry name" value="ROK"/>
    <property type="match status" value="1"/>
</dbReference>
<evidence type="ECO:0000313" key="6">
    <source>
        <dbReference type="Proteomes" id="UP001596500"/>
    </source>
</evidence>
<comment type="caution">
    <text evidence="5">The sequence shown here is derived from an EMBL/GenBank/DDBJ whole genome shotgun (WGS) entry which is preliminary data.</text>
</comment>
<dbReference type="InterPro" id="IPR000600">
    <property type="entry name" value="ROK"/>
</dbReference>
<dbReference type="InterPro" id="IPR043129">
    <property type="entry name" value="ATPase_NBD"/>
</dbReference>
<keyword evidence="3" id="KW-0119">Carbohydrate metabolism</keyword>
<dbReference type="PANTHER" id="PTHR18964">
    <property type="entry name" value="ROK (REPRESSOR, ORF, KINASE) FAMILY"/>
    <property type="match status" value="1"/>
</dbReference>
<evidence type="ECO:0000313" key="5">
    <source>
        <dbReference type="EMBL" id="MFC7442367.1"/>
    </source>
</evidence>
<dbReference type="EMBL" id="JBHTBW010000047">
    <property type="protein sequence ID" value="MFC7442367.1"/>
    <property type="molecule type" value="Genomic_DNA"/>
</dbReference>
<evidence type="ECO:0000259" key="4">
    <source>
        <dbReference type="SMART" id="SM00419"/>
    </source>
</evidence>
<dbReference type="Pfam" id="PF13412">
    <property type="entry name" value="HTH_24"/>
    <property type="match status" value="1"/>
</dbReference>
<comment type="similarity">
    <text evidence="2">Belongs to the ROK (NagC/XylR) family.</text>
</comment>
<feature type="domain" description="HTH crp-type" evidence="4">
    <location>
        <begin position="17"/>
        <end position="75"/>
    </location>
</feature>